<reference evidence="2 3" key="1">
    <citation type="submission" date="2023-10" db="EMBL/GenBank/DDBJ databases">
        <title>Genomes of two closely related lineages of the louse Polyplax serrata with different host specificities.</title>
        <authorList>
            <person name="Martinu J."/>
            <person name="Tarabai H."/>
            <person name="Stefka J."/>
            <person name="Hypsa V."/>
        </authorList>
    </citation>
    <scope>NUCLEOTIDE SEQUENCE [LARGE SCALE GENOMIC DNA]</scope>
    <source>
        <strain evidence="2">HR10_N</strain>
    </source>
</reference>
<comment type="caution">
    <text evidence="2">The sequence shown here is derived from an EMBL/GenBank/DDBJ whole genome shotgun (WGS) entry which is preliminary data.</text>
</comment>
<name>A0AAN8S7Q2_POLSC</name>
<accession>A0AAN8S7Q2</accession>
<dbReference type="AlphaFoldDB" id="A0AAN8S7Q2"/>
<dbReference type="Proteomes" id="UP001372834">
    <property type="component" value="Unassembled WGS sequence"/>
</dbReference>
<feature type="non-terminal residue" evidence="2">
    <location>
        <position position="1"/>
    </location>
</feature>
<protein>
    <submittedName>
        <fullName evidence="2">Uncharacterized protein</fullName>
    </submittedName>
</protein>
<gene>
    <name evidence="2" type="ORF">RUM43_011102</name>
</gene>
<evidence type="ECO:0000313" key="3">
    <source>
        <dbReference type="Proteomes" id="UP001372834"/>
    </source>
</evidence>
<sequence length="50" mass="5475">RSGSLGGDRGEEEDEEEGGKGRTRAAFSITRNKVRDGENGNNFTDKEESE</sequence>
<organism evidence="2 3">
    <name type="scientific">Polyplax serrata</name>
    <name type="common">Common mouse louse</name>
    <dbReference type="NCBI Taxonomy" id="468196"/>
    <lineage>
        <taxon>Eukaryota</taxon>
        <taxon>Metazoa</taxon>
        <taxon>Ecdysozoa</taxon>
        <taxon>Arthropoda</taxon>
        <taxon>Hexapoda</taxon>
        <taxon>Insecta</taxon>
        <taxon>Pterygota</taxon>
        <taxon>Neoptera</taxon>
        <taxon>Paraneoptera</taxon>
        <taxon>Psocodea</taxon>
        <taxon>Troctomorpha</taxon>
        <taxon>Phthiraptera</taxon>
        <taxon>Anoplura</taxon>
        <taxon>Polyplacidae</taxon>
        <taxon>Polyplax</taxon>
    </lineage>
</organism>
<feature type="region of interest" description="Disordered" evidence="1">
    <location>
        <begin position="1"/>
        <end position="50"/>
    </location>
</feature>
<evidence type="ECO:0000256" key="1">
    <source>
        <dbReference type="SAM" id="MobiDB-lite"/>
    </source>
</evidence>
<dbReference type="EMBL" id="JAWJWE010000039">
    <property type="protein sequence ID" value="KAK6620806.1"/>
    <property type="molecule type" value="Genomic_DNA"/>
</dbReference>
<proteinExistence type="predicted"/>
<evidence type="ECO:0000313" key="2">
    <source>
        <dbReference type="EMBL" id="KAK6620806.1"/>
    </source>
</evidence>